<evidence type="ECO:0000259" key="10">
    <source>
        <dbReference type="PROSITE" id="PS50866"/>
    </source>
</evidence>
<dbReference type="GO" id="GO:0012505">
    <property type="term" value="C:endomembrane system"/>
    <property type="evidence" value="ECO:0007669"/>
    <property type="project" value="UniProtKB-SubCell"/>
</dbReference>
<evidence type="ECO:0000256" key="1">
    <source>
        <dbReference type="ARBA" id="ARBA00004479"/>
    </source>
</evidence>
<keyword evidence="5 9" id="KW-1133">Transmembrane helix</keyword>
<gene>
    <name evidence="11" type="primary">EMP24_2</name>
    <name evidence="11" type="ORF">BG006_006577</name>
</gene>
<feature type="transmembrane region" description="Helical" evidence="9">
    <location>
        <begin position="306"/>
        <end position="328"/>
    </location>
</feature>
<dbReference type="EMBL" id="JAAAUY010000396">
    <property type="protein sequence ID" value="KAF9330452.1"/>
    <property type="molecule type" value="Genomic_DNA"/>
</dbReference>
<evidence type="ECO:0000256" key="9">
    <source>
        <dbReference type="SAM" id="Phobius"/>
    </source>
</evidence>
<dbReference type="InterPro" id="IPR015720">
    <property type="entry name" value="Emp24-like"/>
</dbReference>
<dbReference type="SMART" id="SM01190">
    <property type="entry name" value="EMP24_GP25L"/>
    <property type="match status" value="1"/>
</dbReference>
<dbReference type="Proteomes" id="UP000696485">
    <property type="component" value="Unassembled WGS sequence"/>
</dbReference>
<evidence type="ECO:0000256" key="8">
    <source>
        <dbReference type="SAM" id="MobiDB-lite"/>
    </source>
</evidence>
<keyword evidence="3 9" id="KW-0812">Transmembrane</keyword>
<feature type="domain" description="GOLD" evidence="10">
    <location>
        <begin position="181"/>
        <end position="251"/>
    </location>
</feature>
<protein>
    <submittedName>
        <fullName evidence="11">P24 complex component</fullName>
    </submittedName>
</protein>
<sequence length="338" mass="38079">MVVTAFNEGEKTTNETLQEVSKIVKDRALNQRFRNLIEQAIAEKESQLDEAGNETMDGDVTLEIDHSLLMNVEEGDEELIDEEDQDENFGLTHNSTGMDTADGKELSSGSVGDDDYILDERNVDEHSRRYGDQEKQNTTAGGESGGDALEATTTVAFLTVAVLATLQAVAAFNVVVPAQERRCFFENLDVKDNLHISYQITDPSDMLVEDASRSASATYNHVAKVKGKHQFCFSNTFSTITEKTVGFNVLVIKPMKEDSDTNKVDPLENEIRELSYQIEDIKNEQEYTLAREKTHRNTAESTNSRVVWWSLFQSGILFLVCVFQITYLKRFFEVKRVV</sequence>
<evidence type="ECO:0000256" key="2">
    <source>
        <dbReference type="ARBA" id="ARBA00007104"/>
    </source>
</evidence>
<evidence type="ECO:0000256" key="6">
    <source>
        <dbReference type="ARBA" id="ARBA00023136"/>
    </source>
</evidence>
<evidence type="ECO:0000256" key="4">
    <source>
        <dbReference type="ARBA" id="ARBA00022729"/>
    </source>
</evidence>
<name>A0A9P5SJ39_9FUNG</name>
<keyword evidence="12" id="KW-1185">Reference proteome</keyword>
<dbReference type="InterPro" id="IPR036598">
    <property type="entry name" value="GOLD_dom_sf"/>
</dbReference>
<dbReference type="PANTHER" id="PTHR22811">
    <property type="entry name" value="TRANSMEMBRANE EMP24 DOMAIN-CONTAINING PROTEIN"/>
    <property type="match status" value="1"/>
</dbReference>
<keyword evidence="6 9" id="KW-0472">Membrane</keyword>
<comment type="caution">
    <text evidence="11">The sequence shown here is derived from an EMBL/GenBank/DDBJ whole genome shotgun (WGS) entry which is preliminary data.</text>
</comment>
<dbReference type="PROSITE" id="PS50866">
    <property type="entry name" value="GOLD"/>
    <property type="match status" value="1"/>
</dbReference>
<organism evidence="11 12">
    <name type="scientific">Podila minutissima</name>
    <dbReference type="NCBI Taxonomy" id="64525"/>
    <lineage>
        <taxon>Eukaryota</taxon>
        <taxon>Fungi</taxon>
        <taxon>Fungi incertae sedis</taxon>
        <taxon>Mucoromycota</taxon>
        <taxon>Mortierellomycotina</taxon>
        <taxon>Mortierellomycetes</taxon>
        <taxon>Mortierellales</taxon>
        <taxon>Mortierellaceae</taxon>
        <taxon>Podila</taxon>
    </lineage>
</organism>
<comment type="similarity">
    <text evidence="2">Belongs to the EMP24/GP25L family.</text>
</comment>
<accession>A0A9P5SJ39</accession>
<evidence type="ECO:0000313" key="12">
    <source>
        <dbReference type="Proteomes" id="UP000696485"/>
    </source>
</evidence>
<evidence type="ECO:0000313" key="11">
    <source>
        <dbReference type="EMBL" id="KAF9330452.1"/>
    </source>
</evidence>
<dbReference type="GO" id="GO:0016020">
    <property type="term" value="C:membrane"/>
    <property type="evidence" value="ECO:0007669"/>
    <property type="project" value="UniProtKB-SubCell"/>
</dbReference>
<dbReference type="InterPro" id="IPR009038">
    <property type="entry name" value="GOLD_dom"/>
</dbReference>
<dbReference type="AlphaFoldDB" id="A0A9P5SJ39"/>
<evidence type="ECO:0000256" key="5">
    <source>
        <dbReference type="ARBA" id="ARBA00022989"/>
    </source>
</evidence>
<keyword evidence="4" id="KW-0732">Signal</keyword>
<feature type="compositionally biased region" description="Basic and acidic residues" evidence="8">
    <location>
        <begin position="118"/>
        <end position="135"/>
    </location>
</feature>
<proteinExistence type="inferred from homology"/>
<comment type="subcellular location">
    <subcellularLocation>
        <location evidence="7">Endomembrane system</location>
        <topology evidence="7">Single-pass membrane protein</topology>
    </subcellularLocation>
    <subcellularLocation>
        <location evidence="1">Membrane</location>
        <topology evidence="1">Single-pass type I membrane protein</topology>
    </subcellularLocation>
</comment>
<reference evidence="11" key="1">
    <citation type="journal article" date="2020" name="Fungal Divers.">
        <title>Resolving the Mortierellaceae phylogeny through synthesis of multi-gene phylogenetics and phylogenomics.</title>
        <authorList>
            <person name="Vandepol N."/>
            <person name="Liber J."/>
            <person name="Desiro A."/>
            <person name="Na H."/>
            <person name="Kennedy M."/>
            <person name="Barry K."/>
            <person name="Grigoriev I.V."/>
            <person name="Miller A.N."/>
            <person name="O'Donnell K."/>
            <person name="Stajich J.E."/>
            <person name="Bonito G."/>
        </authorList>
    </citation>
    <scope>NUCLEOTIDE SEQUENCE</scope>
    <source>
        <strain evidence="11">NVP1</strain>
    </source>
</reference>
<evidence type="ECO:0000256" key="3">
    <source>
        <dbReference type="ARBA" id="ARBA00022692"/>
    </source>
</evidence>
<evidence type="ECO:0000256" key="7">
    <source>
        <dbReference type="ARBA" id="ARBA00037847"/>
    </source>
</evidence>
<dbReference type="Pfam" id="PF01105">
    <property type="entry name" value="EMP24_GP25L"/>
    <property type="match status" value="1"/>
</dbReference>
<dbReference type="SUPFAM" id="SSF101576">
    <property type="entry name" value="Supernatant protein factor (SPF), C-terminal domain"/>
    <property type="match status" value="1"/>
</dbReference>
<feature type="region of interest" description="Disordered" evidence="8">
    <location>
        <begin position="88"/>
        <end position="146"/>
    </location>
</feature>